<feature type="region of interest" description="Disordered" evidence="1">
    <location>
        <begin position="133"/>
        <end position="167"/>
    </location>
</feature>
<reference evidence="2" key="2">
    <citation type="submission" date="2015-06" db="UniProtKB">
        <authorList>
            <consortium name="EnsemblProtists"/>
        </authorList>
    </citation>
    <scope>IDENTIFICATION</scope>
    <source>
        <strain evidence="2">Pr102</strain>
    </source>
</reference>
<evidence type="ECO:0000313" key="2">
    <source>
        <dbReference type="EnsemblProtists" id="Phyra81588"/>
    </source>
</evidence>
<organism evidence="2 3">
    <name type="scientific">Phytophthora ramorum</name>
    <name type="common">Sudden oak death agent</name>
    <dbReference type="NCBI Taxonomy" id="164328"/>
    <lineage>
        <taxon>Eukaryota</taxon>
        <taxon>Sar</taxon>
        <taxon>Stramenopiles</taxon>
        <taxon>Oomycota</taxon>
        <taxon>Peronosporomycetes</taxon>
        <taxon>Peronosporales</taxon>
        <taxon>Peronosporaceae</taxon>
        <taxon>Phytophthora</taxon>
    </lineage>
</organism>
<dbReference type="EMBL" id="DS566058">
    <property type="status" value="NOT_ANNOTATED_CDS"/>
    <property type="molecule type" value="Genomic_DNA"/>
</dbReference>
<dbReference type="EnsemblProtists" id="Phyra81588">
    <property type="protein sequence ID" value="Phyra81588"/>
    <property type="gene ID" value="Phyra81588"/>
</dbReference>
<dbReference type="VEuPathDB" id="FungiDB:KRP22_4638"/>
<keyword evidence="3" id="KW-1185">Reference proteome</keyword>
<evidence type="ECO:0000313" key="3">
    <source>
        <dbReference type="Proteomes" id="UP000005238"/>
    </source>
</evidence>
<protein>
    <submittedName>
        <fullName evidence="2">Uncharacterized protein</fullName>
    </submittedName>
</protein>
<name>H3GVZ3_PHYRM</name>
<dbReference type="OMA" id="CNEPHEF"/>
<dbReference type="InParanoid" id="H3GVZ3"/>
<reference evidence="3" key="1">
    <citation type="journal article" date="2006" name="Science">
        <title>Phytophthora genome sequences uncover evolutionary origins and mechanisms of pathogenesis.</title>
        <authorList>
            <person name="Tyler B.M."/>
            <person name="Tripathy S."/>
            <person name="Zhang X."/>
            <person name="Dehal P."/>
            <person name="Jiang R.H."/>
            <person name="Aerts A."/>
            <person name="Arredondo F.D."/>
            <person name="Baxter L."/>
            <person name="Bensasson D."/>
            <person name="Beynon J.L."/>
            <person name="Chapman J."/>
            <person name="Damasceno C.M."/>
            <person name="Dorrance A.E."/>
            <person name="Dou D."/>
            <person name="Dickerman A.W."/>
            <person name="Dubchak I.L."/>
            <person name="Garbelotto M."/>
            <person name="Gijzen M."/>
            <person name="Gordon S.G."/>
            <person name="Govers F."/>
            <person name="Grunwald N.J."/>
            <person name="Huang W."/>
            <person name="Ivors K.L."/>
            <person name="Jones R.W."/>
            <person name="Kamoun S."/>
            <person name="Krampis K."/>
            <person name="Lamour K.H."/>
            <person name="Lee M.K."/>
            <person name="McDonald W.H."/>
            <person name="Medina M."/>
            <person name="Meijer H.J."/>
            <person name="Nordberg E.K."/>
            <person name="Maclean D.J."/>
            <person name="Ospina-Giraldo M.D."/>
            <person name="Morris P.F."/>
            <person name="Phuntumart V."/>
            <person name="Putnam N.H."/>
            <person name="Rash S."/>
            <person name="Rose J.K."/>
            <person name="Sakihama Y."/>
            <person name="Salamov A.A."/>
            <person name="Savidor A."/>
            <person name="Scheuring C.F."/>
            <person name="Smith B.M."/>
            <person name="Sobral B.W."/>
            <person name="Terry A."/>
            <person name="Torto-Alalibo T.A."/>
            <person name="Win J."/>
            <person name="Xu Z."/>
            <person name="Zhang H."/>
            <person name="Grigoriev I.V."/>
            <person name="Rokhsar D.S."/>
            <person name="Boore J.L."/>
        </authorList>
    </citation>
    <scope>NUCLEOTIDE SEQUENCE [LARGE SCALE GENOMIC DNA]</scope>
    <source>
        <strain evidence="3">Pr102</strain>
    </source>
</reference>
<proteinExistence type="predicted"/>
<sequence>MGVDLPDGLVRDYDLLQLLDEDASDCMDFSASSLADEHLSHEPPSSCALPSGSHKSDELSGFLFQDEEFLFEMELHDDAVPDLDMLLPLSSDANSWLNALDDATDVEELELDNPLPQDGKVGEILPPLRLLHSDSSLSEKSENSLDLTDDSGVESPRSESPEDDEVELLRREEKYLKAQKEFLEFRGNRRPQRKSVKRRGELKLLLKSQEDNQVLNGLATQQKMYADNFKAMLAFAPVNDVRMSLMTPLESYIRLGKDLDERRKTILSLRKEKLDMTSRFIEQKTQGMDCNEPHEFSDMFDKFGKHYCVNFTISRYDGVSIYQVARGVYNQLAEKDEALNQAIGVTPLRESTGTLKCNYMHQRIVSRPNQVHKNPDKMPDMESNGVFYCRFGDKSAVLASDYVDLDELHPYDVSNRIRKDMSSGVVLSAHKDTDGKKYVIVKRYTVTKLHMYPHKVSQKQQDRFFLNMFHSHDNMKKLVVDRVLQHSDAGCSCTGDKTSCCCASDEASIPCGGHHAAL</sequence>
<accession>H3GVZ3</accession>
<evidence type="ECO:0000256" key="1">
    <source>
        <dbReference type="SAM" id="MobiDB-lite"/>
    </source>
</evidence>
<dbReference type="HOGENOM" id="CLU_441126_0_0_1"/>
<dbReference type="AlphaFoldDB" id="H3GVZ3"/>
<dbReference type="VEuPathDB" id="FungiDB:KRP23_9082"/>
<dbReference type="eggNOG" id="ENOG502RT72">
    <property type="taxonomic scope" value="Eukaryota"/>
</dbReference>
<dbReference type="Proteomes" id="UP000005238">
    <property type="component" value="Unassembled WGS sequence"/>
</dbReference>